<name>A0ABU1W4Z9_9GAMM</name>
<dbReference type="InterPro" id="IPR001179">
    <property type="entry name" value="PPIase_FKBP_dom"/>
</dbReference>
<dbReference type="InterPro" id="IPR046357">
    <property type="entry name" value="PPIase_dom_sf"/>
</dbReference>
<evidence type="ECO:0000256" key="5">
    <source>
        <dbReference type="PROSITE-ProRule" id="PRU00277"/>
    </source>
</evidence>
<dbReference type="EC" id="5.2.1.8" evidence="6"/>
<dbReference type="Pfam" id="PF01346">
    <property type="entry name" value="FKBP_N"/>
    <property type="match status" value="1"/>
</dbReference>
<evidence type="ECO:0000256" key="2">
    <source>
        <dbReference type="ARBA" id="ARBA00006577"/>
    </source>
</evidence>
<reference evidence="8 9" key="1">
    <citation type="submission" date="2023-07" db="EMBL/GenBank/DDBJ databases">
        <title>Sorghum-associated microbial communities from plants grown in Nebraska, USA.</title>
        <authorList>
            <person name="Schachtman D."/>
        </authorList>
    </citation>
    <scope>NUCLEOTIDE SEQUENCE [LARGE SCALE GENOMIC DNA]</scope>
    <source>
        <strain evidence="8 9">4138</strain>
    </source>
</reference>
<feature type="domain" description="PPIase FKBP-type" evidence="7">
    <location>
        <begin position="161"/>
        <end position="247"/>
    </location>
</feature>
<dbReference type="EMBL" id="JAVDWR010000027">
    <property type="protein sequence ID" value="MDR7123011.1"/>
    <property type="molecule type" value="Genomic_DNA"/>
</dbReference>
<evidence type="ECO:0000313" key="8">
    <source>
        <dbReference type="EMBL" id="MDR7123011.1"/>
    </source>
</evidence>
<dbReference type="Gene3D" id="1.10.287.460">
    <property type="entry name" value="Peptidyl-prolyl cis-trans isomerase, FKBP-type, N-terminal domain"/>
    <property type="match status" value="1"/>
</dbReference>
<proteinExistence type="inferred from homology"/>
<keyword evidence="4 5" id="KW-0413">Isomerase</keyword>
<keyword evidence="3 5" id="KW-0697">Rotamase</keyword>
<organism evidence="8 9">
    <name type="scientific">Rheinheimera soli</name>
    <dbReference type="NCBI Taxonomy" id="443616"/>
    <lineage>
        <taxon>Bacteria</taxon>
        <taxon>Pseudomonadati</taxon>
        <taxon>Pseudomonadota</taxon>
        <taxon>Gammaproteobacteria</taxon>
        <taxon>Chromatiales</taxon>
        <taxon>Chromatiaceae</taxon>
        <taxon>Rheinheimera</taxon>
    </lineage>
</organism>
<evidence type="ECO:0000259" key="7">
    <source>
        <dbReference type="PROSITE" id="PS50059"/>
    </source>
</evidence>
<accession>A0ABU1W4Z9</accession>
<comment type="catalytic activity">
    <reaction evidence="1 5 6">
        <text>[protein]-peptidylproline (omega=180) = [protein]-peptidylproline (omega=0)</text>
        <dbReference type="Rhea" id="RHEA:16237"/>
        <dbReference type="Rhea" id="RHEA-COMP:10747"/>
        <dbReference type="Rhea" id="RHEA-COMP:10748"/>
        <dbReference type="ChEBI" id="CHEBI:83833"/>
        <dbReference type="ChEBI" id="CHEBI:83834"/>
        <dbReference type="EC" id="5.2.1.8"/>
    </reaction>
</comment>
<dbReference type="PANTHER" id="PTHR43811">
    <property type="entry name" value="FKBP-TYPE PEPTIDYL-PROLYL CIS-TRANS ISOMERASE FKPA"/>
    <property type="match status" value="1"/>
</dbReference>
<dbReference type="InterPro" id="IPR036944">
    <property type="entry name" value="PPIase_FKBP_N_sf"/>
</dbReference>
<dbReference type="Proteomes" id="UP001257909">
    <property type="component" value="Unassembled WGS sequence"/>
</dbReference>
<dbReference type="PANTHER" id="PTHR43811:SF19">
    <property type="entry name" value="39 KDA FK506-BINDING NUCLEAR PROTEIN"/>
    <property type="match status" value="1"/>
</dbReference>
<dbReference type="PROSITE" id="PS50059">
    <property type="entry name" value="FKBP_PPIASE"/>
    <property type="match status" value="1"/>
</dbReference>
<dbReference type="InterPro" id="IPR000774">
    <property type="entry name" value="PPIase_FKBP_N"/>
</dbReference>
<evidence type="ECO:0000313" key="9">
    <source>
        <dbReference type="Proteomes" id="UP001257909"/>
    </source>
</evidence>
<sequence length="260" mass="29254">MSNNLKGVRKHTFKEEQIMKFKISLYTVALLPMLGLAAAQPPVVDLQLQSYAVAVKMARDFQKNGLEIDVAAFHQGLQDALASPDKVKHPEATIEKSVSDWRVTAKQKIEQHNEQLFQKNTQAASEFLAKNRKMPGIVELNNGVQVEWLQQAKQKIPPAMSQYVEVHYIARKIDGSTISSSKDELTPFIEKVEALMPGWRQAVLHMSVGDKAKVFVPADQAFGKQGLRGKIEPGELHILEMELIAIKDTHEHNHGDWHNH</sequence>
<protein>
    <recommendedName>
        <fullName evidence="6">Peptidyl-prolyl cis-trans isomerase</fullName>
        <ecNumber evidence="6">5.2.1.8</ecNumber>
    </recommendedName>
</protein>
<evidence type="ECO:0000256" key="4">
    <source>
        <dbReference type="ARBA" id="ARBA00023235"/>
    </source>
</evidence>
<evidence type="ECO:0000256" key="3">
    <source>
        <dbReference type="ARBA" id="ARBA00023110"/>
    </source>
</evidence>
<evidence type="ECO:0000256" key="1">
    <source>
        <dbReference type="ARBA" id="ARBA00000971"/>
    </source>
</evidence>
<dbReference type="SUPFAM" id="SSF54534">
    <property type="entry name" value="FKBP-like"/>
    <property type="match status" value="1"/>
</dbReference>
<dbReference type="RefSeq" id="WP_310281778.1">
    <property type="nucleotide sequence ID" value="NZ_JAVDWR010000027.1"/>
</dbReference>
<evidence type="ECO:0000256" key="6">
    <source>
        <dbReference type="RuleBase" id="RU003915"/>
    </source>
</evidence>
<dbReference type="Gene3D" id="3.10.50.40">
    <property type="match status" value="1"/>
</dbReference>
<dbReference type="Pfam" id="PF00254">
    <property type="entry name" value="FKBP_C"/>
    <property type="match status" value="1"/>
</dbReference>
<gene>
    <name evidence="8" type="ORF">J2W69_003994</name>
</gene>
<comment type="similarity">
    <text evidence="2 6">Belongs to the FKBP-type PPIase family.</text>
</comment>
<keyword evidence="9" id="KW-1185">Reference proteome</keyword>
<dbReference type="GO" id="GO:0003755">
    <property type="term" value="F:peptidyl-prolyl cis-trans isomerase activity"/>
    <property type="evidence" value="ECO:0007669"/>
    <property type="project" value="UniProtKB-EC"/>
</dbReference>
<comment type="caution">
    <text evidence="8">The sequence shown here is derived from an EMBL/GenBank/DDBJ whole genome shotgun (WGS) entry which is preliminary data.</text>
</comment>